<dbReference type="AlphaFoldDB" id="A0A7Z0K8J0"/>
<dbReference type="Pfam" id="PF13460">
    <property type="entry name" value="NAD_binding_10"/>
    <property type="match status" value="1"/>
</dbReference>
<reference evidence="2 3" key="1">
    <citation type="submission" date="2020-07" db="EMBL/GenBank/DDBJ databases">
        <title>Sequencing the genomes of 1000 actinobacteria strains.</title>
        <authorList>
            <person name="Klenk H.-P."/>
        </authorList>
    </citation>
    <scope>NUCLEOTIDE SEQUENCE [LARGE SCALE GENOMIC DNA]</scope>
    <source>
        <strain evidence="2 3">DSM 15475</strain>
    </source>
</reference>
<accession>A0A7Z0K8J0</accession>
<protein>
    <submittedName>
        <fullName evidence="2">Nucleoside-diphosphate-sugar epimerase</fullName>
    </submittedName>
</protein>
<dbReference type="SUPFAM" id="SSF51735">
    <property type="entry name" value="NAD(P)-binding Rossmann-fold domains"/>
    <property type="match status" value="1"/>
</dbReference>
<dbReference type="EMBL" id="JACCFY010000001">
    <property type="protein sequence ID" value="NYJ77736.1"/>
    <property type="molecule type" value="Genomic_DNA"/>
</dbReference>
<evidence type="ECO:0000259" key="1">
    <source>
        <dbReference type="Pfam" id="PF13460"/>
    </source>
</evidence>
<dbReference type="InterPro" id="IPR036291">
    <property type="entry name" value="NAD(P)-bd_dom_sf"/>
</dbReference>
<organism evidence="2 3">
    <name type="scientific">Nesterenkonia xinjiangensis</name>
    <dbReference type="NCBI Taxonomy" id="225327"/>
    <lineage>
        <taxon>Bacteria</taxon>
        <taxon>Bacillati</taxon>
        <taxon>Actinomycetota</taxon>
        <taxon>Actinomycetes</taxon>
        <taxon>Micrococcales</taxon>
        <taxon>Micrococcaceae</taxon>
        <taxon>Nesterenkonia</taxon>
    </lineage>
</organism>
<keyword evidence="3" id="KW-1185">Reference proteome</keyword>
<dbReference type="GO" id="GO:0004029">
    <property type="term" value="F:aldehyde dehydrogenase (NAD+) activity"/>
    <property type="evidence" value="ECO:0007669"/>
    <property type="project" value="TreeGrafter"/>
</dbReference>
<dbReference type="GO" id="GO:0005737">
    <property type="term" value="C:cytoplasm"/>
    <property type="evidence" value="ECO:0007669"/>
    <property type="project" value="TreeGrafter"/>
</dbReference>
<name>A0A7Z0K8J0_9MICC</name>
<comment type="caution">
    <text evidence="2">The sequence shown here is derived from an EMBL/GenBank/DDBJ whole genome shotgun (WGS) entry which is preliminary data.</text>
</comment>
<gene>
    <name evidence="2" type="ORF">HNR09_001147</name>
</gene>
<dbReference type="PANTHER" id="PTHR48079">
    <property type="entry name" value="PROTEIN YEEZ"/>
    <property type="match status" value="1"/>
</dbReference>
<dbReference type="PANTHER" id="PTHR48079:SF6">
    <property type="entry name" value="NAD(P)-BINDING DOMAIN-CONTAINING PROTEIN-RELATED"/>
    <property type="match status" value="1"/>
</dbReference>
<dbReference type="RefSeq" id="WP_179541180.1">
    <property type="nucleotide sequence ID" value="NZ_BAAALL010000002.1"/>
</dbReference>
<evidence type="ECO:0000313" key="3">
    <source>
        <dbReference type="Proteomes" id="UP000535437"/>
    </source>
</evidence>
<dbReference type="Gene3D" id="3.40.50.720">
    <property type="entry name" value="NAD(P)-binding Rossmann-like Domain"/>
    <property type="match status" value="1"/>
</dbReference>
<dbReference type="InterPro" id="IPR051783">
    <property type="entry name" value="NAD(P)-dependent_oxidoreduct"/>
</dbReference>
<dbReference type="Proteomes" id="UP000535437">
    <property type="component" value="Unassembled WGS sequence"/>
</dbReference>
<proteinExistence type="predicted"/>
<evidence type="ECO:0000313" key="2">
    <source>
        <dbReference type="EMBL" id="NYJ77736.1"/>
    </source>
</evidence>
<sequence>MRRAVVVGHGQIGSRVTADLLARGVETVVVTRSARAAMPEGAHHVIGDAARRADIASAAAGAEVIFACFHTRYDSRAWASELPRMEQAVLEAAAESGAVVVFPESTYAFAGDAEVLKEDSAYAPVEDKGRVRRELLEARAAHSARVISILAGDLIGADAEPSSSVVRLLITERVAAGRRAIIPADPDVAHAVTEIADLSRAMIAAGADAQELLGKSPHRLLIAPSQAPTLRQVAEHAADVVGRAHRAPVVLPHVVLRATGLISRTILELARLRPIWRRPCTLVPSEELLVRAPVTPWREGVQDMMEDAARRQAHEVIVGS</sequence>
<dbReference type="InterPro" id="IPR016040">
    <property type="entry name" value="NAD(P)-bd_dom"/>
</dbReference>
<feature type="domain" description="NAD(P)-binding" evidence="1">
    <location>
        <begin position="8"/>
        <end position="98"/>
    </location>
</feature>